<dbReference type="Proteomes" id="UP001066276">
    <property type="component" value="Chromosome 9"/>
</dbReference>
<feature type="compositionally biased region" description="Pro residues" evidence="1">
    <location>
        <begin position="35"/>
        <end position="46"/>
    </location>
</feature>
<gene>
    <name evidence="2" type="ORF">NDU88_001916</name>
</gene>
<feature type="compositionally biased region" description="Low complexity" evidence="1">
    <location>
        <begin position="47"/>
        <end position="69"/>
    </location>
</feature>
<protein>
    <submittedName>
        <fullName evidence="2">Uncharacterized protein</fullName>
    </submittedName>
</protein>
<proteinExistence type="predicted"/>
<organism evidence="2 3">
    <name type="scientific">Pleurodeles waltl</name>
    <name type="common">Iberian ribbed newt</name>
    <dbReference type="NCBI Taxonomy" id="8319"/>
    <lineage>
        <taxon>Eukaryota</taxon>
        <taxon>Metazoa</taxon>
        <taxon>Chordata</taxon>
        <taxon>Craniata</taxon>
        <taxon>Vertebrata</taxon>
        <taxon>Euteleostomi</taxon>
        <taxon>Amphibia</taxon>
        <taxon>Batrachia</taxon>
        <taxon>Caudata</taxon>
        <taxon>Salamandroidea</taxon>
        <taxon>Salamandridae</taxon>
        <taxon>Pleurodelinae</taxon>
        <taxon>Pleurodeles</taxon>
    </lineage>
</organism>
<evidence type="ECO:0000256" key="1">
    <source>
        <dbReference type="SAM" id="MobiDB-lite"/>
    </source>
</evidence>
<dbReference type="AlphaFoldDB" id="A0AAV7ML51"/>
<evidence type="ECO:0000313" key="2">
    <source>
        <dbReference type="EMBL" id="KAJ1104505.1"/>
    </source>
</evidence>
<dbReference type="EMBL" id="JANPWB010000013">
    <property type="protein sequence ID" value="KAJ1104505.1"/>
    <property type="molecule type" value="Genomic_DNA"/>
</dbReference>
<keyword evidence="3" id="KW-1185">Reference proteome</keyword>
<reference evidence="2" key="1">
    <citation type="journal article" date="2022" name="bioRxiv">
        <title>Sequencing and chromosome-scale assembly of the giantPleurodeles waltlgenome.</title>
        <authorList>
            <person name="Brown T."/>
            <person name="Elewa A."/>
            <person name="Iarovenko S."/>
            <person name="Subramanian E."/>
            <person name="Araus A.J."/>
            <person name="Petzold A."/>
            <person name="Susuki M."/>
            <person name="Suzuki K.-i.T."/>
            <person name="Hayashi T."/>
            <person name="Toyoda A."/>
            <person name="Oliveira C."/>
            <person name="Osipova E."/>
            <person name="Leigh N.D."/>
            <person name="Simon A."/>
            <person name="Yun M.H."/>
        </authorList>
    </citation>
    <scope>NUCLEOTIDE SEQUENCE</scope>
    <source>
        <strain evidence="2">20211129_DDA</strain>
        <tissue evidence="2">Liver</tissue>
    </source>
</reference>
<accession>A0AAV7ML51</accession>
<evidence type="ECO:0000313" key="3">
    <source>
        <dbReference type="Proteomes" id="UP001066276"/>
    </source>
</evidence>
<comment type="caution">
    <text evidence="2">The sequence shown here is derived from an EMBL/GenBank/DDBJ whole genome shotgun (WGS) entry which is preliminary data.</text>
</comment>
<feature type="region of interest" description="Disordered" evidence="1">
    <location>
        <begin position="1"/>
        <end position="98"/>
    </location>
</feature>
<sequence>MLGSPQHRTRLHPAPTPSASDCHALGPGQTLQCLSPPPNTPAPNPLRPQCRPARTRASQPPQRAPAASSCPNQAPPHFNPPAGAAQSRRPQFRLGHRADPRVRGYLGIQIQRSQCQDTIRNKCRTQASIIIYSL</sequence>
<name>A0AAV7ML51_PLEWA</name>